<reference evidence="2" key="1">
    <citation type="submission" date="2019-11" db="EMBL/GenBank/DDBJ databases">
        <title>Lipid analysis of CO2-rich subsurface aquifers suggests an autotrophy-based deep biosphere with lysolipids enriched in CPR bacteria.</title>
        <authorList>
            <person name="Probst A.J."/>
            <person name="Elling F.J."/>
            <person name="Castelle C.J."/>
            <person name="Zhu Q."/>
            <person name="Elvert M."/>
            <person name="Birarda G."/>
            <person name="Holman H.-Y."/>
            <person name="Lane K.R."/>
            <person name="Ladd B."/>
            <person name="Ryan M.C."/>
            <person name="Woyke T."/>
            <person name="Hinrichs K.-U."/>
            <person name="Banfield J.F."/>
        </authorList>
    </citation>
    <scope>NUCLEOTIDE SEQUENCE</scope>
    <source>
        <strain evidence="1">CG_2015-01_33_1645</strain>
        <strain evidence="2">CG_2015-04_33_537</strain>
    </source>
</reference>
<comment type="caution">
    <text evidence="2">The sequence shown here is derived from an EMBL/GenBank/DDBJ whole genome shotgun (WGS) entry which is preliminary data.</text>
</comment>
<sequence>MINNVFQHSKSQSLWILAQSWKNKKQIEICLLDEEGIVFKKAYQNAETPINPKDDIESIHPH</sequence>
<name>A0A8J7Z2J4_9ARCH</name>
<dbReference type="EMBL" id="JAACVF010000006">
    <property type="protein sequence ID" value="NCN64505.1"/>
    <property type="molecule type" value="Genomic_DNA"/>
</dbReference>
<organism evidence="2 3">
    <name type="scientific">Candidatus Altarchaeum hamiconexum</name>
    <dbReference type="NCBI Taxonomy" id="1803513"/>
    <lineage>
        <taxon>Archaea</taxon>
        <taxon>Candidatus Altarchaeota</taxon>
        <taxon>Candidatus Altiarchaeia</taxon>
        <taxon>Candidatus Altarchaeales</taxon>
        <taxon>Candidatus Altarchaeaceae</taxon>
        <taxon>Candidatus Altarchaeum</taxon>
    </lineage>
</organism>
<dbReference type="Proteomes" id="UP000738826">
    <property type="component" value="Unassembled WGS sequence"/>
</dbReference>
<protein>
    <submittedName>
        <fullName evidence="2">Uncharacterized protein</fullName>
    </submittedName>
</protein>
<gene>
    <name evidence="2" type="ORF">GW779_00380</name>
    <name evidence="1" type="ORF">GW910_00270</name>
</gene>
<accession>A0A8J7Z2J4</accession>
<proteinExistence type="predicted"/>
<evidence type="ECO:0000313" key="2">
    <source>
        <dbReference type="EMBL" id="NCS90870.1"/>
    </source>
</evidence>
<dbReference type="EMBL" id="JAACQH010000006">
    <property type="protein sequence ID" value="NCS90870.1"/>
    <property type="molecule type" value="Genomic_DNA"/>
</dbReference>
<evidence type="ECO:0000313" key="3">
    <source>
        <dbReference type="Proteomes" id="UP000738826"/>
    </source>
</evidence>
<evidence type="ECO:0000313" key="1">
    <source>
        <dbReference type="EMBL" id="NCN64505.1"/>
    </source>
</evidence>
<dbReference type="AlphaFoldDB" id="A0A8J7Z2J4"/>
<dbReference type="Proteomes" id="UP000768163">
    <property type="component" value="Unassembled WGS sequence"/>
</dbReference>